<keyword evidence="1" id="KW-0677">Repeat</keyword>
<keyword evidence="4" id="KW-1185">Reference proteome</keyword>
<dbReference type="InterPro" id="IPR050708">
    <property type="entry name" value="T6SS_VgrG/RHS"/>
</dbReference>
<dbReference type="InterPro" id="IPR022385">
    <property type="entry name" value="Rhs_assc_core"/>
</dbReference>
<dbReference type="AlphaFoldDB" id="A0A975BEZ3"/>
<dbReference type="RefSeq" id="WP_207680750.1">
    <property type="nucleotide sequence ID" value="NZ_CP061800.1"/>
</dbReference>
<dbReference type="NCBIfam" id="TIGR03696">
    <property type="entry name" value="Rhs_assc_core"/>
    <property type="match status" value="1"/>
</dbReference>
<dbReference type="EMBL" id="CP061800">
    <property type="protein sequence ID" value="QTA84141.1"/>
    <property type="molecule type" value="Genomic_DNA"/>
</dbReference>
<evidence type="ECO:0000313" key="3">
    <source>
        <dbReference type="EMBL" id="QTA84141.1"/>
    </source>
</evidence>
<accession>A0A975BEZ3</accession>
<evidence type="ECO:0000259" key="2">
    <source>
        <dbReference type="Pfam" id="PF25023"/>
    </source>
</evidence>
<dbReference type="PRINTS" id="PR00394">
    <property type="entry name" value="RHSPROTEIN"/>
</dbReference>
<dbReference type="Proteomes" id="UP000663722">
    <property type="component" value="Chromosome"/>
</dbReference>
<name>A0A975BEZ3_9BACT</name>
<reference evidence="3" key="1">
    <citation type="journal article" date="2021" name="Microb. Physiol.">
        <title>Proteogenomic Insights into the Physiology of Marine, Sulfate-Reducing, Filamentous Desulfonema limicola and Desulfonema magnum.</title>
        <authorList>
            <person name="Schnaars V."/>
            <person name="Wohlbrand L."/>
            <person name="Scheve S."/>
            <person name="Hinrichs C."/>
            <person name="Reinhardt R."/>
            <person name="Rabus R."/>
        </authorList>
    </citation>
    <scope>NUCLEOTIDE SEQUENCE</scope>
    <source>
        <strain evidence="3">4be13</strain>
    </source>
</reference>
<evidence type="ECO:0000313" key="4">
    <source>
        <dbReference type="Proteomes" id="UP000663722"/>
    </source>
</evidence>
<dbReference type="PANTHER" id="PTHR32305:SF15">
    <property type="entry name" value="PROTEIN RHSA-RELATED"/>
    <property type="match status" value="1"/>
</dbReference>
<proteinExistence type="predicted"/>
<protein>
    <submittedName>
        <fullName evidence="3">RHS repeat-associated core domain-containing protein</fullName>
    </submittedName>
</protein>
<dbReference type="Gene3D" id="2.180.10.10">
    <property type="entry name" value="RHS repeat-associated core"/>
    <property type="match status" value="1"/>
</dbReference>
<organism evidence="3 4">
    <name type="scientific">Desulfonema magnum</name>
    <dbReference type="NCBI Taxonomy" id="45655"/>
    <lineage>
        <taxon>Bacteria</taxon>
        <taxon>Pseudomonadati</taxon>
        <taxon>Thermodesulfobacteriota</taxon>
        <taxon>Desulfobacteria</taxon>
        <taxon>Desulfobacterales</taxon>
        <taxon>Desulfococcaceae</taxon>
        <taxon>Desulfonema</taxon>
    </lineage>
</organism>
<dbReference type="PANTHER" id="PTHR32305">
    <property type="match status" value="1"/>
</dbReference>
<sequence length="212" mass="23457">MLIRKRMVGTLKAVSDSSGNVLLKREYDSFGNILSEVSTLPFEMPFGFAGGLHDKDTGLVRFGHRDYDPEIGRWTAKDPIGFAGGDTDLYGYCLNDPVNSFDPWGLAEDQHGMGPLSSNDGHVEEAVDKARKEGVEAAEDYLDDVIRDMEDEADKACGKKKKKLLKRLEHLRGALKVLPRYFIKFPIIIIIDPNTGMPVGWSIIFGGNPPDA</sequence>
<dbReference type="InterPro" id="IPR056823">
    <property type="entry name" value="TEN-like_YD-shell"/>
</dbReference>
<dbReference type="KEGG" id="dmm:dnm_001340"/>
<dbReference type="Pfam" id="PF25023">
    <property type="entry name" value="TEN_YD-shell"/>
    <property type="match status" value="1"/>
</dbReference>
<feature type="domain" description="Teneurin-like YD-shell" evidence="2">
    <location>
        <begin position="8"/>
        <end position="78"/>
    </location>
</feature>
<evidence type="ECO:0000256" key="1">
    <source>
        <dbReference type="ARBA" id="ARBA00022737"/>
    </source>
</evidence>
<gene>
    <name evidence="3" type="ORF">dnm_001340</name>
</gene>